<dbReference type="EMBL" id="QJKJ01003398">
    <property type="protein sequence ID" value="RDX98694.1"/>
    <property type="molecule type" value="Genomic_DNA"/>
</dbReference>
<sequence length="127" mass="14930">MWNSTLISPILKHFRNWRENSHPPLFCKHQTGTCHLNDSRPTGARDCLCIQNYGSDLELLAIVFALDKFRSYLLGSKIIVFSDHAALRYLLKKPDAKPRLIRWMLPLQEFDLEIRDGRVLRILWQII</sequence>
<keyword evidence="3" id="KW-0540">Nuclease</keyword>
<evidence type="ECO:0000256" key="5">
    <source>
        <dbReference type="ARBA" id="ARBA00022801"/>
    </source>
</evidence>
<dbReference type="PANTHER" id="PTHR34072">
    <property type="entry name" value="ENZYMATIC POLYPROTEIN-RELATED"/>
    <property type="match status" value="1"/>
</dbReference>
<keyword evidence="2" id="KW-0548">Nucleotidyltransferase</keyword>
<dbReference type="SUPFAM" id="SSF56672">
    <property type="entry name" value="DNA/RNA polymerases"/>
    <property type="match status" value="1"/>
</dbReference>
<name>A0A371H7C5_MUCPR</name>
<dbReference type="PANTHER" id="PTHR34072:SF57">
    <property type="entry name" value="RNA-DIRECTED DNA POLYMERASE"/>
    <property type="match status" value="1"/>
</dbReference>
<evidence type="ECO:0000256" key="3">
    <source>
        <dbReference type="ARBA" id="ARBA00022722"/>
    </source>
</evidence>
<organism evidence="8 9">
    <name type="scientific">Mucuna pruriens</name>
    <name type="common">Velvet bean</name>
    <name type="synonym">Dolichos pruriens</name>
    <dbReference type="NCBI Taxonomy" id="157652"/>
    <lineage>
        <taxon>Eukaryota</taxon>
        <taxon>Viridiplantae</taxon>
        <taxon>Streptophyta</taxon>
        <taxon>Embryophyta</taxon>
        <taxon>Tracheophyta</taxon>
        <taxon>Spermatophyta</taxon>
        <taxon>Magnoliopsida</taxon>
        <taxon>eudicotyledons</taxon>
        <taxon>Gunneridae</taxon>
        <taxon>Pentapetalae</taxon>
        <taxon>rosids</taxon>
        <taxon>fabids</taxon>
        <taxon>Fabales</taxon>
        <taxon>Fabaceae</taxon>
        <taxon>Papilionoideae</taxon>
        <taxon>50 kb inversion clade</taxon>
        <taxon>NPAAA clade</taxon>
        <taxon>indigoferoid/millettioid clade</taxon>
        <taxon>Phaseoleae</taxon>
        <taxon>Mucuna</taxon>
    </lineage>
</organism>
<reference evidence="8" key="1">
    <citation type="submission" date="2018-05" db="EMBL/GenBank/DDBJ databases">
        <title>Draft genome of Mucuna pruriens seed.</title>
        <authorList>
            <person name="Nnadi N.E."/>
            <person name="Vos R."/>
            <person name="Hasami M.H."/>
            <person name="Devisetty U.K."/>
            <person name="Aguiy J.C."/>
        </authorList>
    </citation>
    <scope>NUCLEOTIDE SEQUENCE [LARGE SCALE GENOMIC DNA]</scope>
    <source>
        <strain evidence="8">JCA_2017</strain>
    </source>
</reference>
<dbReference type="OrthoDB" id="1430787at2759"/>
<feature type="domain" description="Reverse transcriptase RNase H-like" evidence="7">
    <location>
        <begin position="56"/>
        <end position="110"/>
    </location>
</feature>
<keyword evidence="6" id="KW-0695">RNA-directed DNA polymerase</keyword>
<dbReference type="CDD" id="cd09274">
    <property type="entry name" value="RNase_HI_RT_Ty3"/>
    <property type="match status" value="1"/>
</dbReference>
<dbReference type="Pfam" id="PF17917">
    <property type="entry name" value="RT_RNaseH"/>
    <property type="match status" value="1"/>
</dbReference>
<dbReference type="GO" id="GO:0004519">
    <property type="term" value="F:endonuclease activity"/>
    <property type="evidence" value="ECO:0007669"/>
    <property type="project" value="UniProtKB-KW"/>
</dbReference>
<accession>A0A371H7C5</accession>
<keyword evidence="1" id="KW-0808">Transferase</keyword>
<evidence type="ECO:0000256" key="4">
    <source>
        <dbReference type="ARBA" id="ARBA00022759"/>
    </source>
</evidence>
<protein>
    <submittedName>
        <fullName evidence="8">Retrovirus-related Pol polyprotein from transposon 17.6</fullName>
    </submittedName>
</protein>
<keyword evidence="5" id="KW-0378">Hydrolase</keyword>
<evidence type="ECO:0000259" key="7">
    <source>
        <dbReference type="Pfam" id="PF17917"/>
    </source>
</evidence>
<proteinExistence type="predicted"/>
<dbReference type="InterPro" id="IPR041373">
    <property type="entry name" value="RT_RNaseH"/>
</dbReference>
<dbReference type="GO" id="GO:0016787">
    <property type="term" value="F:hydrolase activity"/>
    <property type="evidence" value="ECO:0007669"/>
    <property type="project" value="UniProtKB-KW"/>
</dbReference>
<gene>
    <name evidence="8" type="primary">pol</name>
    <name evidence="8" type="ORF">CR513_18355</name>
</gene>
<evidence type="ECO:0000313" key="9">
    <source>
        <dbReference type="Proteomes" id="UP000257109"/>
    </source>
</evidence>
<dbReference type="InterPro" id="IPR043502">
    <property type="entry name" value="DNA/RNA_pol_sf"/>
</dbReference>
<comment type="caution">
    <text evidence="8">The sequence shown here is derived from an EMBL/GenBank/DDBJ whole genome shotgun (WGS) entry which is preliminary data.</text>
</comment>
<evidence type="ECO:0000313" key="8">
    <source>
        <dbReference type="EMBL" id="RDX98694.1"/>
    </source>
</evidence>
<keyword evidence="9" id="KW-1185">Reference proteome</keyword>
<dbReference type="AlphaFoldDB" id="A0A371H7C5"/>
<dbReference type="GO" id="GO:0003964">
    <property type="term" value="F:RNA-directed DNA polymerase activity"/>
    <property type="evidence" value="ECO:0007669"/>
    <property type="project" value="UniProtKB-KW"/>
</dbReference>
<evidence type="ECO:0000256" key="1">
    <source>
        <dbReference type="ARBA" id="ARBA00022679"/>
    </source>
</evidence>
<feature type="non-terminal residue" evidence="8">
    <location>
        <position position="1"/>
    </location>
</feature>
<evidence type="ECO:0000256" key="2">
    <source>
        <dbReference type="ARBA" id="ARBA00022695"/>
    </source>
</evidence>
<keyword evidence="4" id="KW-0255">Endonuclease</keyword>
<dbReference type="Proteomes" id="UP000257109">
    <property type="component" value="Unassembled WGS sequence"/>
</dbReference>
<evidence type="ECO:0000256" key="6">
    <source>
        <dbReference type="ARBA" id="ARBA00022918"/>
    </source>
</evidence>